<gene>
    <name evidence="1" type="ORF">F444_13292</name>
</gene>
<organism evidence="1 2">
    <name type="scientific">Phytophthora nicotianae P1976</name>
    <dbReference type="NCBI Taxonomy" id="1317066"/>
    <lineage>
        <taxon>Eukaryota</taxon>
        <taxon>Sar</taxon>
        <taxon>Stramenopiles</taxon>
        <taxon>Oomycota</taxon>
        <taxon>Peronosporomycetes</taxon>
        <taxon>Peronosporales</taxon>
        <taxon>Peronosporaceae</taxon>
        <taxon>Phytophthora</taxon>
    </lineage>
</organism>
<proteinExistence type="predicted"/>
<accession>A0A080ZU96</accession>
<protein>
    <submittedName>
        <fullName evidence="1">Uncharacterized protein</fullName>
    </submittedName>
</protein>
<evidence type="ECO:0000313" key="1">
    <source>
        <dbReference type="EMBL" id="ETO70207.1"/>
    </source>
</evidence>
<sequence>MNLQLVLENEALKVWQAASDDNAMTSPTQFTKAYACWGRTDDSEGKVITSVLKGSAVSTGRPMRLVIRLSQTKEKRVALLDNGCATSYINAKLVTANQKLGFKKNISSMTFEQADGKINSNGNKIVKFRLLARYVTNTS</sequence>
<reference evidence="1 2" key="1">
    <citation type="submission" date="2013-11" db="EMBL/GenBank/DDBJ databases">
        <title>The Genome Sequence of Phytophthora parasitica P1976.</title>
        <authorList>
            <consortium name="The Broad Institute Genomics Platform"/>
            <person name="Russ C."/>
            <person name="Tyler B."/>
            <person name="Panabieres F."/>
            <person name="Shan W."/>
            <person name="Tripathy S."/>
            <person name="Grunwald N."/>
            <person name="Machado M."/>
            <person name="Johnson C.S."/>
            <person name="Walker B."/>
            <person name="Young S."/>
            <person name="Zeng Q."/>
            <person name="Gargeya S."/>
            <person name="Fitzgerald M."/>
            <person name="Haas B."/>
            <person name="Abouelleil A."/>
            <person name="Allen A.W."/>
            <person name="Alvarado L."/>
            <person name="Arachchi H.M."/>
            <person name="Berlin A.M."/>
            <person name="Chapman S.B."/>
            <person name="Gainer-Dewar J."/>
            <person name="Goldberg J."/>
            <person name="Griggs A."/>
            <person name="Gujja S."/>
            <person name="Hansen M."/>
            <person name="Howarth C."/>
            <person name="Imamovic A."/>
            <person name="Ireland A."/>
            <person name="Larimer J."/>
            <person name="McCowan C."/>
            <person name="Murphy C."/>
            <person name="Pearson M."/>
            <person name="Poon T.W."/>
            <person name="Priest M."/>
            <person name="Roberts A."/>
            <person name="Saif S."/>
            <person name="Shea T."/>
            <person name="Sisk P."/>
            <person name="Sykes S."/>
            <person name="Wortman J."/>
            <person name="Nusbaum C."/>
            <person name="Birren B."/>
        </authorList>
    </citation>
    <scope>NUCLEOTIDE SEQUENCE [LARGE SCALE GENOMIC DNA]</scope>
    <source>
        <strain evidence="1 2">P1976</strain>
    </source>
</reference>
<dbReference type="AlphaFoldDB" id="A0A080ZU96"/>
<comment type="caution">
    <text evidence="1">The sequence shown here is derived from an EMBL/GenBank/DDBJ whole genome shotgun (WGS) entry which is preliminary data.</text>
</comment>
<dbReference type="Proteomes" id="UP000028582">
    <property type="component" value="Unassembled WGS sequence"/>
</dbReference>
<dbReference type="EMBL" id="ANJA01002386">
    <property type="protein sequence ID" value="ETO70207.1"/>
    <property type="molecule type" value="Genomic_DNA"/>
</dbReference>
<name>A0A080ZU96_PHYNI</name>
<evidence type="ECO:0000313" key="2">
    <source>
        <dbReference type="Proteomes" id="UP000028582"/>
    </source>
</evidence>